<feature type="domain" description="CxC2-like cysteine cluster KDZ transposase-associated" evidence="2">
    <location>
        <begin position="547"/>
        <end position="650"/>
    </location>
</feature>
<gene>
    <name evidence="3" type="ORF">C8F04DRAFT_1173231</name>
</gene>
<dbReference type="Proteomes" id="UP001218188">
    <property type="component" value="Unassembled WGS sequence"/>
</dbReference>
<protein>
    <recommendedName>
        <fullName evidence="2">CxC2-like cysteine cluster KDZ transposase-associated domain-containing protein</fullName>
    </recommendedName>
</protein>
<feature type="region of interest" description="Disordered" evidence="1">
    <location>
        <begin position="428"/>
        <end position="462"/>
    </location>
</feature>
<feature type="compositionally biased region" description="Basic and acidic residues" evidence="1">
    <location>
        <begin position="431"/>
        <end position="442"/>
    </location>
</feature>
<proteinExistence type="predicted"/>
<organism evidence="3 4">
    <name type="scientific">Mycena alexandri</name>
    <dbReference type="NCBI Taxonomy" id="1745969"/>
    <lineage>
        <taxon>Eukaryota</taxon>
        <taxon>Fungi</taxon>
        <taxon>Dikarya</taxon>
        <taxon>Basidiomycota</taxon>
        <taxon>Agaricomycotina</taxon>
        <taxon>Agaricomycetes</taxon>
        <taxon>Agaricomycetidae</taxon>
        <taxon>Agaricales</taxon>
        <taxon>Marasmiineae</taxon>
        <taxon>Mycenaceae</taxon>
        <taxon>Mycena</taxon>
    </lineage>
</organism>
<dbReference type="EMBL" id="JARJCM010000003">
    <property type="protein sequence ID" value="KAJ7046287.1"/>
    <property type="molecule type" value="Genomic_DNA"/>
</dbReference>
<evidence type="ECO:0000256" key="1">
    <source>
        <dbReference type="SAM" id="MobiDB-lite"/>
    </source>
</evidence>
<accession>A0AAD6TM10</accession>
<name>A0AAD6TM10_9AGAR</name>
<reference evidence="3" key="1">
    <citation type="submission" date="2023-03" db="EMBL/GenBank/DDBJ databases">
        <title>Massive genome expansion in bonnet fungi (Mycena s.s.) driven by repeated elements and novel gene families across ecological guilds.</title>
        <authorList>
            <consortium name="Lawrence Berkeley National Laboratory"/>
            <person name="Harder C.B."/>
            <person name="Miyauchi S."/>
            <person name="Viragh M."/>
            <person name="Kuo A."/>
            <person name="Thoen E."/>
            <person name="Andreopoulos B."/>
            <person name="Lu D."/>
            <person name="Skrede I."/>
            <person name="Drula E."/>
            <person name="Henrissat B."/>
            <person name="Morin E."/>
            <person name="Kohler A."/>
            <person name="Barry K."/>
            <person name="LaButti K."/>
            <person name="Morin E."/>
            <person name="Salamov A."/>
            <person name="Lipzen A."/>
            <person name="Mereny Z."/>
            <person name="Hegedus B."/>
            <person name="Baldrian P."/>
            <person name="Stursova M."/>
            <person name="Weitz H."/>
            <person name="Taylor A."/>
            <person name="Grigoriev I.V."/>
            <person name="Nagy L.G."/>
            <person name="Martin F."/>
            <person name="Kauserud H."/>
        </authorList>
    </citation>
    <scope>NUCLEOTIDE SEQUENCE</scope>
    <source>
        <strain evidence="3">CBHHK200</strain>
    </source>
</reference>
<comment type="caution">
    <text evidence="3">The sequence shown here is derived from an EMBL/GenBank/DDBJ whole genome shotgun (WGS) entry which is preliminary data.</text>
</comment>
<feature type="region of interest" description="Disordered" evidence="1">
    <location>
        <begin position="325"/>
        <end position="377"/>
    </location>
</feature>
<feature type="region of interest" description="Disordered" evidence="1">
    <location>
        <begin position="79"/>
        <end position="124"/>
    </location>
</feature>
<feature type="compositionally biased region" description="Basic and acidic residues" evidence="1">
    <location>
        <begin position="451"/>
        <end position="460"/>
    </location>
</feature>
<evidence type="ECO:0000313" key="3">
    <source>
        <dbReference type="EMBL" id="KAJ7046287.1"/>
    </source>
</evidence>
<evidence type="ECO:0000313" key="4">
    <source>
        <dbReference type="Proteomes" id="UP001218188"/>
    </source>
</evidence>
<sequence>MESQPFQAPQPGGTWKRWMVSYTTKSTSIIYGLPPIEQQVILGQHRRQYLDVTGAATHIAYDFSCQWYKNLHAIGNAAGDSNSDEGDSIFSDTMPPLEPTSTSDESAPPTPTPAEPEASEPLLVEPATARQEMLRYWTRIGMASHFDDEAPDNCGPSDPDATAMDLGRLGGFIPAPALMRPLPPGILGGERVETSWAEAQSQMGAGMRSDLDGEEIRGHELRIISVAGISDITCYCADDKHSVFTQKVSYAFLDTDGNVVPKRCARPDDRYPLFGFSVNLLRVDLLLSHGLTLRGGWPGRPLCACTPFHHYDKIAFRSRSRRAGASHHLSSLPPSSSPPRSSSPSPHSSSLAYPPPSSSPVRQPSYRAPNRSQHVDSSIEYERKAGDRTFDKSFHISGDGRRAVRKEINVGPKKRKIRPADLVDPFADWMPLRDDDGERGEDGDVGDEGDAGDKRKRYESSDQTMNPWRKLVQLFLDEMVRREGLGTDQRCPCCEKDYVRTSRRFRCDACGQFTQCLECVVSRHRCTPLHKIKEWNGTYWVKTTVLNLGCVFQLGHGGHACPRPAPTKRKMVVMDVSGIYTVEYRWCGCDNSDHANELEQLLRNGWYPATTVDPSTCATFAALELFRLLNVVGNVNVHDFVGVLERETDASKVTKVPDRYKSFGRMSRQWAFLKRLLHAGRAHDPLLVKGTKNGACATLCWACPHDNINIPEGWRDVAPEFRFLYMLFLAVDANFRLKNRLRANEHQDLPLGSGWGYMVEGAPYKKHLVGYVAEKDLLSSSRAHHLSPPPQLKFFATTQVLVHA</sequence>
<dbReference type="AlphaFoldDB" id="A0AAD6TM10"/>
<feature type="compositionally biased region" description="Low complexity" evidence="1">
    <location>
        <begin position="326"/>
        <end position="352"/>
    </location>
</feature>
<dbReference type="Pfam" id="PF18803">
    <property type="entry name" value="CxC2"/>
    <property type="match status" value="1"/>
</dbReference>
<keyword evidence="4" id="KW-1185">Reference proteome</keyword>
<evidence type="ECO:0000259" key="2">
    <source>
        <dbReference type="Pfam" id="PF18803"/>
    </source>
</evidence>
<dbReference type="InterPro" id="IPR041457">
    <property type="entry name" value="CxC2_KDZ-assoc"/>
</dbReference>
<feature type="compositionally biased region" description="Low complexity" evidence="1">
    <location>
        <begin position="115"/>
        <end position="124"/>
    </location>
</feature>